<gene>
    <name evidence="2" type="ORF">ABE28_002970</name>
</gene>
<evidence type="ECO:0000313" key="2">
    <source>
        <dbReference type="EMBL" id="AOH53300.1"/>
    </source>
</evidence>
<protein>
    <recommendedName>
        <fullName evidence="4">DUF1641 domain-containing protein</fullName>
    </recommendedName>
</protein>
<evidence type="ECO:0008006" key="4">
    <source>
        <dbReference type="Google" id="ProtNLM"/>
    </source>
</evidence>
<keyword evidence="3" id="KW-1185">Reference proteome</keyword>
<dbReference type="STRING" id="264697.ABE28_002970"/>
<reference evidence="2 3" key="1">
    <citation type="submission" date="2016-08" db="EMBL/GenBank/DDBJ databases">
        <title>Complete genome sequence of Bacillus muralis G25-68, a strain with toxicity to nematodes.</title>
        <authorList>
            <person name="Zheng Z."/>
        </authorList>
    </citation>
    <scope>NUCLEOTIDE SEQUENCE [LARGE SCALE GENOMIC DNA]</scope>
    <source>
        <strain evidence="2 3">G25-68</strain>
    </source>
</reference>
<name>A0A1B3XJA9_9BACI</name>
<dbReference type="PANTHER" id="PTHR38433:SF1">
    <property type="entry name" value="DUF1641 DOMAIN-CONTAINING PROTEIN"/>
    <property type="match status" value="1"/>
</dbReference>
<dbReference type="AlphaFoldDB" id="A0A1B3XJA9"/>
<dbReference type="Pfam" id="PF07849">
    <property type="entry name" value="DUF1641"/>
    <property type="match status" value="1"/>
</dbReference>
<dbReference type="RefSeq" id="WP_064464035.1">
    <property type="nucleotide sequence ID" value="NZ_CP017080.1"/>
</dbReference>
<organism evidence="2 3">
    <name type="scientific">Peribacillus muralis</name>
    <dbReference type="NCBI Taxonomy" id="264697"/>
    <lineage>
        <taxon>Bacteria</taxon>
        <taxon>Bacillati</taxon>
        <taxon>Bacillota</taxon>
        <taxon>Bacilli</taxon>
        <taxon>Bacillales</taxon>
        <taxon>Bacillaceae</taxon>
        <taxon>Peribacillus</taxon>
    </lineage>
</organism>
<accession>A0A1B3XJA9</accession>
<feature type="region of interest" description="Disordered" evidence="1">
    <location>
        <begin position="1"/>
        <end position="20"/>
    </location>
</feature>
<proteinExistence type="predicted"/>
<dbReference type="InterPro" id="IPR012440">
    <property type="entry name" value="DUF1641"/>
</dbReference>
<dbReference type="EMBL" id="CP017080">
    <property type="protein sequence ID" value="AOH53300.1"/>
    <property type="molecule type" value="Genomic_DNA"/>
</dbReference>
<dbReference type="KEGG" id="bmur:ABE28_002970"/>
<dbReference type="PANTHER" id="PTHR38433">
    <property type="match status" value="1"/>
</dbReference>
<sequence>MAKAIKQIRKETADPQEEQSKAITDIVAALAENRDAIMETIGIVRQLHDMGVLNTVNGLLEKRVDVGVIAVQQLNQPSMHNTIKNGMNAFNFLGQLNPDQLQTVLNGVSHGMDKLAENIDKHEKVSLWQLGNSIRNPEVRTSLTTMLGFLEGMGEAFQGDKRELH</sequence>
<dbReference type="Proteomes" id="UP000077926">
    <property type="component" value="Chromosome"/>
</dbReference>
<dbReference type="OrthoDB" id="147801at2"/>
<evidence type="ECO:0000313" key="3">
    <source>
        <dbReference type="Proteomes" id="UP000077926"/>
    </source>
</evidence>
<evidence type="ECO:0000256" key="1">
    <source>
        <dbReference type="SAM" id="MobiDB-lite"/>
    </source>
</evidence>